<comment type="caution">
    <text evidence="1">The sequence shown here is derived from an EMBL/GenBank/DDBJ whole genome shotgun (WGS) entry which is preliminary data.</text>
</comment>
<accession>A0ACC6T685</accession>
<sequence length="900" mass="94973">MGFLVPLFVSIGSAITGAFSLLGGSTILAGLARFGLGLAAKYALGALLAPKPQSQASQLDTTYGEDLARSVAMGKVGTAGHLIYRNAYGSGNRRVQDVYILSNFQINAITRVRYKGEWKTLGGTEDATKGFRIQGIDSEVWVKLYKGTMSQTADAGLIARANPVGRWTTNHRGAGIAYAIVTNVLNREHLTTPWEAFFEIQGAPLYDWRLDSTVGGSGSHRWSDQTTWAFTENPMLMAYALERGIFNGTEMMVGKGTNASRLPLSYWTLAANVCDEVVGSGARYSAGLIAAAGSGVTHDQNMQPLLEASASTWVEGASGEYPIAGAAQSIAMTFTDDDIMVDEPFRFSVKRTKSELINTLSGTYLEPDNFYAQTPMAIRIDASALAEDGERLAVSVPYAAVNRSDVADRLADIAFKASRYQGNAEIVIHPKYLADANAGRWVQWTSAEYGTFVFQILEKRLGPLGDKAARNIYLTLQQVDDAIFDASAYVTVPVLTDPPGDPDYASSASNFGAIGVQIQTAGSTDRKAAIRFSWDPFDDVTVTAVAVEYRPEAVGVTVSIASPGVITWPNHNLSAGDLFYLATTGALPTGMTPDSPMYVKTVLTSGTFTASLTPGGAAIVTTGTQSGVHSGYVSSIVKRAEMPVQVLTVSEGVLPSKTYEYRHRIITSPPRATFFTAWGQVSTPADVFDVSVGLAQTQADIRNFLAGLSLGLQDVRDKLAQVAAAATENAGRQVSDNSVAVRTARANAAAFTELSAEITDLDGQITAVASAVTAVQASVDTVSADGLFQIVATAGTGDVVSRMVAQVRASVGSVWVDAGWVIEAGFTGGNPAAPFSNFIINAGKFVVTDGTNTGTPLTFSGGVLKSLVANIGTVTAGLLQSADGSVKLDLNNGFFSISVP</sequence>
<dbReference type="Proteomes" id="UP001480082">
    <property type="component" value="Unassembled WGS sequence"/>
</dbReference>
<protein>
    <submittedName>
        <fullName evidence="1">Uncharacterized protein</fullName>
    </submittedName>
</protein>
<reference evidence="1 2" key="1">
    <citation type="journal article" date="2024" name="Proc. Natl. Acad. Sci. U.S.A.">
        <title>The evolutionary genomics of adaptation to stress in wild rhizobium bacteria.</title>
        <authorList>
            <person name="Kehlet-Delgado H."/>
            <person name="Montoya A.P."/>
            <person name="Jensen K.T."/>
            <person name="Wendlandt C.E."/>
            <person name="Dexheimer C."/>
            <person name="Roberts M."/>
            <person name="Torres Martinez L."/>
            <person name="Friesen M.L."/>
            <person name="Griffitts J.S."/>
            <person name="Porter S.S."/>
        </authorList>
    </citation>
    <scope>NUCLEOTIDE SEQUENCE [LARGE SCALE GENOMIC DNA]</scope>
    <source>
        <strain evidence="1 2">M0468</strain>
    </source>
</reference>
<proteinExistence type="predicted"/>
<organism evidence="1 2">
    <name type="scientific">Mesorhizobium australicum</name>
    <dbReference type="NCBI Taxonomy" id="536018"/>
    <lineage>
        <taxon>Bacteria</taxon>
        <taxon>Pseudomonadati</taxon>
        <taxon>Pseudomonadota</taxon>
        <taxon>Alphaproteobacteria</taxon>
        <taxon>Hyphomicrobiales</taxon>
        <taxon>Phyllobacteriaceae</taxon>
        <taxon>Mesorhizobium</taxon>
    </lineage>
</organism>
<keyword evidence="2" id="KW-1185">Reference proteome</keyword>
<gene>
    <name evidence="1" type="ORF">NKI81_26510</name>
</gene>
<evidence type="ECO:0000313" key="2">
    <source>
        <dbReference type="Proteomes" id="UP001480082"/>
    </source>
</evidence>
<evidence type="ECO:0000313" key="1">
    <source>
        <dbReference type="EMBL" id="MER9287454.1"/>
    </source>
</evidence>
<dbReference type="EMBL" id="JAMYRI010000021">
    <property type="protein sequence ID" value="MER9287454.1"/>
    <property type="molecule type" value="Genomic_DNA"/>
</dbReference>
<name>A0ACC6T685_9HYPH</name>